<accession>A0A6N8IX39</accession>
<feature type="domain" description="HTH marR-type" evidence="2">
    <location>
        <begin position="46"/>
        <end position="178"/>
    </location>
</feature>
<evidence type="ECO:0000256" key="1">
    <source>
        <dbReference type="SAM" id="MobiDB-lite"/>
    </source>
</evidence>
<evidence type="ECO:0000313" key="3">
    <source>
        <dbReference type="EMBL" id="MVQ31541.1"/>
    </source>
</evidence>
<dbReference type="Gene3D" id="1.10.10.10">
    <property type="entry name" value="Winged helix-like DNA-binding domain superfamily/Winged helix DNA-binding domain"/>
    <property type="match status" value="1"/>
</dbReference>
<proteinExistence type="predicted"/>
<dbReference type="GO" id="GO:0003700">
    <property type="term" value="F:DNA-binding transcription factor activity"/>
    <property type="evidence" value="ECO:0007669"/>
    <property type="project" value="InterPro"/>
</dbReference>
<dbReference type="Proteomes" id="UP000469385">
    <property type="component" value="Unassembled WGS sequence"/>
</dbReference>
<dbReference type="Pfam" id="PF12802">
    <property type="entry name" value="MarR_2"/>
    <property type="match status" value="1"/>
</dbReference>
<keyword evidence="4" id="KW-1185">Reference proteome</keyword>
<gene>
    <name evidence="3" type="ORF">GON04_18935</name>
</gene>
<organism evidence="3 4">
    <name type="scientific">Ramlibacter pinisoli</name>
    <dbReference type="NCBI Taxonomy" id="2682844"/>
    <lineage>
        <taxon>Bacteria</taxon>
        <taxon>Pseudomonadati</taxon>
        <taxon>Pseudomonadota</taxon>
        <taxon>Betaproteobacteria</taxon>
        <taxon>Burkholderiales</taxon>
        <taxon>Comamonadaceae</taxon>
        <taxon>Ramlibacter</taxon>
    </lineage>
</organism>
<dbReference type="PRINTS" id="PR00598">
    <property type="entry name" value="HTHMARR"/>
</dbReference>
<comment type="caution">
    <text evidence="3">The sequence shown here is derived from an EMBL/GenBank/DDBJ whole genome shotgun (WGS) entry which is preliminary data.</text>
</comment>
<dbReference type="InterPro" id="IPR039422">
    <property type="entry name" value="MarR/SlyA-like"/>
</dbReference>
<feature type="region of interest" description="Disordered" evidence="1">
    <location>
        <begin position="1"/>
        <end position="30"/>
    </location>
</feature>
<dbReference type="PANTHER" id="PTHR33164:SF43">
    <property type="entry name" value="HTH-TYPE TRANSCRIPTIONAL REPRESSOR YETL"/>
    <property type="match status" value="1"/>
</dbReference>
<dbReference type="AlphaFoldDB" id="A0A6N8IX39"/>
<name>A0A6N8IX39_9BURK</name>
<dbReference type="SUPFAM" id="SSF46785">
    <property type="entry name" value="Winged helix' DNA-binding domain"/>
    <property type="match status" value="1"/>
</dbReference>
<protein>
    <submittedName>
        <fullName evidence="3">MarR family transcriptional regulator</fullName>
    </submittedName>
</protein>
<dbReference type="RefSeq" id="WP_370530012.1">
    <property type="nucleotide sequence ID" value="NZ_WSEL01000009.1"/>
</dbReference>
<dbReference type="GO" id="GO:0006950">
    <property type="term" value="P:response to stress"/>
    <property type="evidence" value="ECO:0007669"/>
    <property type="project" value="TreeGrafter"/>
</dbReference>
<reference evidence="3 4" key="1">
    <citation type="submission" date="2019-12" db="EMBL/GenBank/DDBJ databases">
        <authorList>
            <person name="Huq M.A."/>
        </authorList>
    </citation>
    <scope>NUCLEOTIDE SEQUENCE [LARGE SCALE GENOMIC DNA]</scope>
    <source>
        <strain evidence="3 4">MAH-25</strain>
    </source>
</reference>
<evidence type="ECO:0000313" key="4">
    <source>
        <dbReference type="Proteomes" id="UP000469385"/>
    </source>
</evidence>
<dbReference type="InterPro" id="IPR036388">
    <property type="entry name" value="WH-like_DNA-bd_sf"/>
</dbReference>
<dbReference type="EMBL" id="WSEL01000009">
    <property type="protein sequence ID" value="MVQ31541.1"/>
    <property type="molecule type" value="Genomic_DNA"/>
</dbReference>
<dbReference type="PROSITE" id="PS50995">
    <property type="entry name" value="HTH_MARR_2"/>
    <property type="match status" value="1"/>
</dbReference>
<dbReference type="InterPro" id="IPR036390">
    <property type="entry name" value="WH_DNA-bd_sf"/>
</dbReference>
<dbReference type="PANTHER" id="PTHR33164">
    <property type="entry name" value="TRANSCRIPTIONAL REGULATOR, MARR FAMILY"/>
    <property type="match status" value="1"/>
</dbReference>
<dbReference type="SMART" id="SM00347">
    <property type="entry name" value="HTH_MARR"/>
    <property type="match status" value="1"/>
</dbReference>
<dbReference type="InterPro" id="IPR000835">
    <property type="entry name" value="HTH_MarR-typ"/>
</dbReference>
<sequence>MPAARPRQADATPTPRKATPRPRARPAAAPAGGVPFVQAVDASFLESLLGYNARRAALAVIDVFLQRMAAYGLRPVDFSVLSLVVHNPGITSRQLCTTLGILPPNLVNLVASLQERGLIDRLPHPRDGRATGLHPTAAATKLMQKAERTAADLEADVAARLAPGEVATLLRLLRKLYAGD</sequence>
<evidence type="ECO:0000259" key="2">
    <source>
        <dbReference type="PROSITE" id="PS50995"/>
    </source>
</evidence>